<organism evidence="5 6">
    <name type="scientific">Streptomyces goshikiensis</name>
    <dbReference type="NCBI Taxonomy" id="1942"/>
    <lineage>
        <taxon>Bacteria</taxon>
        <taxon>Bacillati</taxon>
        <taxon>Actinomycetota</taxon>
        <taxon>Actinomycetes</taxon>
        <taxon>Kitasatosporales</taxon>
        <taxon>Streptomycetaceae</taxon>
        <taxon>Streptomyces</taxon>
    </lineage>
</organism>
<keyword evidence="5" id="KW-0449">Lipoprotein</keyword>
<evidence type="ECO:0000256" key="3">
    <source>
        <dbReference type="ARBA" id="ARBA00022475"/>
    </source>
</evidence>
<comment type="similarity">
    <text evidence="2">Belongs to the LppX/LprAFG lipoprotein family.</text>
</comment>
<dbReference type="Proteomes" id="UP001432075">
    <property type="component" value="Chromosome"/>
</dbReference>
<keyword evidence="3" id="KW-1003">Cell membrane</keyword>
<protein>
    <submittedName>
        <fullName evidence="5">LppX_LprAFG lipoprotein</fullName>
    </submittedName>
</protein>
<evidence type="ECO:0000256" key="1">
    <source>
        <dbReference type="ARBA" id="ARBA00004196"/>
    </source>
</evidence>
<dbReference type="RefSeq" id="WP_328776009.1">
    <property type="nucleotide sequence ID" value="NZ_CP108057.1"/>
</dbReference>
<feature type="signal peptide" evidence="4">
    <location>
        <begin position="1"/>
        <end position="24"/>
    </location>
</feature>
<evidence type="ECO:0000313" key="6">
    <source>
        <dbReference type="Proteomes" id="UP001432075"/>
    </source>
</evidence>
<dbReference type="EMBL" id="CP108057">
    <property type="protein sequence ID" value="WUO47075.1"/>
    <property type="molecule type" value="Genomic_DNA"/>
</dbReference>
<dbReference type="InterPro" id="IPR029046">
    <property type="entry name" value="LolA/LolB/LppX"/>
</dbReference>
<keyword evidence="6" id="KW-1185">Reference proteome</keyword>
<gene>
    <name evidence="5" type="ORF">OHU17_15125</name>
</gene>
<comment type="subcellular location">
    <subcellularLocation>
        <location evidence="1">Cell envelope</location>
    </subcellularLocation>
</comment>
<keyword evidence="4" id="KW-0732">Signal</keyword>
<evidence type="ECO:0000256" key="2">
    <source>
        <dbReference type="ARBA" id="ARBA00009194"/>
    </source>
</evidence>
<proteinExistence type="inferred from homology"/>
<dbReference type="SUPFAM" id="SSF89392">
    <property type="entry name" value="Prokaryotic lipoproteins and lipoprotein localization factors"/>
    <property type="match status" value="1"/>
</dbReference>
<dbReference type="PROSITE" id="PS51257">
    <property type="entry name" value="PROKAR_LIPOPROTEIN"/>
    <property type="match status" value="1"/>
</dbReference>
<evidence type="ECO:0000313" key="5">
    <source>
        <dbReference type="EMBL" id="WUO47075.1"/>
    </source>
</evidence>
<dbReference type="InterPro" id="IPR009830">
    <property type="entry name" value="LppX/LprAFG"/>
</dbReference>
<keyword evidence="3" id="KW-0472">Membrane</keyword>
<name>A0ABZ1RLQ1_9ACTN</name>
<evidence type="ECO:0000256" key="4">
    <source>
        <dbReference type="SAM" id="SignalP"/>
    </source>
</evidence>
<feature type="chain" id="PRO_5046134943" evidence="4">
    <location>
        <begin position="25"/>
        <end position="298"/>
    </location>
</feature>
<dbReference type="Pfam" id="PF07161">
    <property type="entry name" value="LppX_LprAFG"/>
    <property type="match status" value="1"/>
</dbReference>
<sequence>MLANRKKTVGAALAAVLLVGGATACENGDKGDKKDSGKAAATASASAPASAAAGKGAAAATPVALLEGTKKTSEEITSLQYSMSGTTPDGAVTGEVSMALKPALAMAMKLASPDSPGQTVEMRLVAGAMYIGAEGKWLKFDLKSMDPKSAAKLDAAGKGTQNAENPGDKANALLQSKDVKLVGEETVDGQKTKHLAGTLTLDQMKTAAASEDQATKDRREKTLQELEKQGITSLTMDMWIDEGNHAKQVRTRGQGTKGATDMTIKFTDYNKPVDVQAPPADQVVDLAEMMKGSGEGGA</sequence>
<reference evidence="5" key="1">
    <citation type="submission" date="2022-10" db="EMBL/GenBank/DDBJ databases">
        <title>The complete genomes of actinobacterial strains from the NBC collection.</title>
        <authorList>
            <person name="Joergensen T.S."/>
            <person name="Alvarez Arevalo M."/>
            <person name="Sterndorff E.B."/>
            <person name="Faurdal D."/>
            <person name="Vuksanovic O."/>
            <person name="Mourched A.-S."/>
            <person name="Charusanti P."/>
            <person name="Shaw S."/>
            <person name="Blin K."/>
            <person name="Weber T."/>
        </authorList>
    </citation>
    <scope>NUCLEOTIDE SEQUENCE</scope>
    <source>
        <strain evidence="5">NBC_00283</strain>
    </source>
</reference>
<dbReference type="Gene3D" id="2.50.20.20">
    <property type="match status" value="1"/>
</dbReference>
<accession>A0ABZ1RLQ1</accession>